<evidence type="ECO:0000259" key="1">
    <source>
        <dbReference type="PROSITE" id="PS51114"/>
    </source>
</evidence>
<sequence>MILLFIASLAHQAYPLFMIIVLSSYLMASLVKVIGDIFNKGGRNQQRPGSPFRADEIMWFEVLKRCDNASLLRAELACRLFRRILTTPQFWIEKCEYDGVTLPSFSWRKYFRQEADNTDDAGDPPEHHEFDYKRICFRRPFERNLAIALTASCTLNSLKKKGMVFRSGGDGIRIENPPEYCEQNEVPVCFATSYQWCSRYFEIDLSRAGVQDWVMDLIRPEITVRERCACREDCGAEYELRVHLMKDDEVFDENVILPRFRVAERSWGQWEGGKCWETVEHVLKEYPAGMRKLGVFSRGKDTQFWAGHYGSKC</sequence>
<dbReference type="InterPro" id="IPR008979">
    <property type="entry name" value="Galactose-bd-like_sf"/>
</dbReference>
<protein>
    <recommendedName>
        <fullName evidence="1">FBA domain-containing protein</fullName>
    </recommendedName>
</protein>
<feature type="domain" description="FBA" evidence="1">
    <location>
        <begin position="135"/>
        <end position="313"/>
    </location>
</feature>
<dbReference type="InterPro" id="IPR007397">
    <property type="entry name" value="F-box-assoc_dom"/>
</dbReference>
<dbReference type="EMBL" id="CATQJL010000001">
    <property type="protein sequence ID" value="CAJ0590265.1"/>
    <property type="molecule type" value="Genomic_DNA"/>
</dbReference>
<dbReference type="GO" id="GO:0019005">
    <property type="term" value="C:SCF ubiquitin ligase complex"/>
    <property type="evidence" value="ECO:0007669"/>
    <property type="project" value="TreeGrafter"/>
</dbReference>
<accession>A0AA36DNW6</accession>
<dbReference type="SMART" id="SM01198">
    <property type="entry name" value="FBA"/>
    <property type="match status" value="1"/>
</dbReference>
<dbReference type="Proteomes" id="UP001176961">
    <property type="component" value="Unassembled WGS sequence"/>
</dbReference>
<dbReference type="Gene3D" id="1.20.1280.50">
    <property type="match status" value="1"/>
</dbReference>
<dbReference type="FunFam" id="2.60.120.260:FF:000012">
    <property type="entry name" value="F-box only protein 2"/>
    <property type="match status" value="1"/>
</dbReference>
<dbReference type="GO" id="GO:0006516">
    <property type="term" value="P:glycoprotein catabolic process"/>
    <property type="evidence" value="ECO:0007669"/>
    <property type="project" value="TreeGrafter"/>
</dbReference>
<dbReference type="InterPro" id="IPR036047">
    <property type="entry name" value="F-box-like_dom_sf"/>
</dbReference>
<dbReference type="GO" id="GO:0036503">
    <property type="term" value="P:ERAD pathway"/>
    <property type="evidence" value="ECO:0007669"/>
    <property type="project" value="TreeGrafter"/>
</dbReference>
<dbReference type="PROSITE" id="PS51114">
    <property type="entry name" value="FBA"/>
    <property type="match status" value="1"/>
</dbReference>
<dbReference type="GO" id="GO:0061630">
    <property type="term" value="F:ubiquitin protein ligase activity"/>
    <property type="evidence" value="ECO:0007669"/>
    <property type="project" value="TreeGrafter"/>
</dbReference>
<dbReference type="GO" id="GO:0031146">
    <property type="term" value="P:SCF-dependent proteasomal ubiquitin-dependent protein catabolic process"/>
    <property type="evidence" value="ECO:0007669"/>
    <property type="project" value="TreeGrafter"/>
</dbReference>
<keyword evidence="3" id="KW-1185">Reference proteome</keyword>
<dbReference type="PANTHER" id="PTHR12125:SF5">
    <property type="entry name" value="F-BOX DOMAIN-CONTAINING PROTEIN"/>
    <property type="match status" value="1"/>
</dbReference>
<evidence type="ECO:0000313" key="3">
    <source>
        <dbReference type="Proteomes" id="UP001176961"/>
    </source>
</evidence>
<dbReference type="InterPro" id="IPR039752">
    <property type="entry name" value="F-box_only"/>
</dbReference>
<dbReference type="SUPFAM" id="SSF81383">
    <property type="entry name" value="F-box domain"/>
    <property type="match status" value="1"/>
</dbReference>
<comment type="caution">
    <text evidence="2">The sequence shown here is derived from an EMBL/GenBank/DDBJ whole genome shotgun (WGS) entry which is preliminary data.</text>
</comment>
<dbReference type="Gene3D" id="2.60.120.260">
    <property type="entry name" value="Galactose-binding domain-like"/>
    <property type="match status" value="1"/>
</dbReference>
<name>A0AA36DNW6_CYLNA</name>
<gene>
    <name evidence="2" type="ORF">CYNAS_LOCUS2248</name>
</gene>
<dbReference type="AlphaFoldDB" id="A0AA36DNW6"/>
<dbReference type="Pfam" id="PF04300">
    <property type="entry name" value="FBA"/>
    <property type="match status" value="1"/>
</dbReference>
<evidence type="ECO:0000313" key="2">
    <source>
        <dbReference type="EMBL" id="CAJ0590265.1"/>
    </source>
</evidence>
<dbReference type="SUPFAM" id="SSF49785">
    <property type="entry name" value="Galactose-binding domain-like"/>
    <property type="match status" value="1"/>
</dbReference>
<proteinExistence type="predicted"/>
<organism evidence="2 3">
    <name type="scientific">Cylicocyclus nassatus</name>
    <name type="common">Nematode worm</name>
    <dbReference type="NCBI Taxonomy" id="53992"/>
    <lineage>
        <taxon>Eukaryota</taxon>
        <taxon>Metazoa</taxon>
        <taxon>Ecdysozoa</taxon>
        <taxon>Nematoda</taxon>
        <taxon>Chromadorea</taxon>
        <taxon>Rhabditida</taxon>
        <taxon>Rhabditina</taxon>
        <taxon>Rhabditomorpha</taxon>
        <taxon>Strongyloidea</taxon>
        <taxon>Strongylidae</taxon>
        <taxon>Cylicocyclus</taxon>
    </lineage>
</organism>
<reference evidence="2" key="1">
    <citation type="submission" date="2023-07" db="EMBL/GenBank/DDBJ databases">
        <authorList>
            <consortium name="CYATHOMIX"/>
        </authorList>
    </citation>
    <scope>NUCLEOTIDE SEQUENCE</scope>
    <source>
        <strain evidence="2">N/A</strain>
    </source>
</reference>
<dbReference type="PANTHER" id="PTHR12125">
    <property type="entry name" value="F-BOX ONLY PROTEIN 6-LIKE PROTEIN"/>
    <property type="match status" value="1"/>
</dbReference>
<dbReference type="GO" id="GO:0005737">
    <property type="term" value="C:cytoplasm"/>
    <property type="evidence" value="ECO:0007669"/>
    <property type="project" value="TreeGrafter"/>
</dbReference>